<dbReference type="EMBL" id="CAJVAS010000084">
    <property type="protein sequence ID" value="CAG7653002.1"/>
    <property type="molecule type" value="Genomic_DNA"/>
</dbReference>
<evidence type="ECO:0000313" key="1">
    <source>
        <dbReference type="EMBL" id="CAG7653002.1"/>
    </source>
</evidence>
<proteinExistence type="predicted"/>
<dbReference type="AlphaFoldDB" id="A0A916KAP8"/>
<dbReference type="RefSeq" id="WP_218096325.1">
    <property type="nucleotide sequence ID" value="NZ_CAJVAS010000084.1"/>
</dbReference>
<dbReference type="PANTHER" id="PTHR41260">
    <property type="entry name" value="PROTEIN ECSC"/>
    <property type="match status" value="1"/>
</dbReference>
<dbReference type="InterPro" id="IPR024787">
    <property type="entry name" value="EcsC"/>
</dbReference>
<dbReference type="Proteomes" id="UP000693672">
    <property type="component" value="Unassembled WGS sequence"/>
</dbReference>
<protein>
    <recommendedName>
        <fullName evidence="3">EcsC family protein</fullName>
    </recommendedName>
</protein>
<name>A0A916KAP8_9BACL</name>
<evidence type="ECO:0008006" key="3">
    <source>
        <dbReference type="Google" id="ProtNLM"/>
    </source>
</evidence>
<evidence type="ECO:0000313" key="2">
    <source>
        <dbReference type="Proteomes" id="UP000693672"/>
    </source>
</evidence>
<dbReference type="Pfam" id="PF12787">
    <property type="entry name" value="EcsC"/>
    <property type="match status" value="1"/>
</dbReference>
<accession>A0A916KAP8</accession>
<organism evidence="1 2">
    <name type="scientific">Paenibacillus solanacearum</name>
    <dbReference type="NCBI Taxonomy" id="2048548"/>
    <lineage>
        <taxon>Bacteria</taxon>
        <taxon>Bacillati</taxon>
        <taxon>Bacillota</taxon>
        <taxon>Bacilli</taxon>
        <taxon>Bacillales</taxon>
        <taxon>Paenibacillaceae</taxon>
        <taxon>Paenibacillus</taxon>
    </lineage>
</organism>
<sequence>MSESMNRNPVATETREELLRALHEIEAWETSQKDLWFWEKLGRLPFMLLDRLTPRFVQDKIGQALDEVGSYVQTGGTYLLSETSVLRRLEEQLGGSGPLAGTGSLTLEEVPSLPLSVMDRSAAVLAEHRSNLAAAQGATTGIGGLFTLAVDIPAILGLSLKVIQEMAIVYGFDPKQKRERLFTVKCLQFASSDIVGKKAILEELADFDNERRPKEVVSQLQGWREVINAYRDNFGWKKLFQLVPIAGMIFGAVINRSTLQDVAEASGMLYRKRRVNERLRSSGYSPDEAPPETK</sequence>
<comment type="caution">
    <text evidence="1">The sequence shown here is derived from an EMBL/GenBank/DDBJ whole genome shotgun (WGS) entry which is preliminary data.</text>
</comment>
<reference evidence="1" key="1">
    <citation type="submission" date="2021-06" db="EMBL/GenBank/DDBJ databases">
        <authorList>
            <person name="Criscuolo A."/>
        </authorList>
    </citation>
    <scope>NUCLEOTIDE SEQUENCE</scope>
    <source>
        <strain evidence="1">CIP111600</strain>
    </source>
</reference>
<keyword evidence="2" id="KW-1185">Reference proteome</keyword>
<dbReference type="PANTHER" id="PTHR41260:SF1">
    <property type="entry name" value="PROTEIN ECSC"/>
    <property type="match status" value="1"/>
</dbReference>
<gene>
    <name evidence="1" type="ORF">PAESOLCIP111_06685</name>
</gene>